<dbReference type="Pfam" id="PF12509">
    <property type="entry name" value="DUF3715"/>
    <property type="match status" value="1"/>
</dbReference>
<dbReference type="EMBL" id="JAGTTL010000019">
    <property type="protein sequence ID" value="KAK6307691.1"/>
    <property type="molecule type" value="Genomic_DNA"/>
</dbReference>
<reference evidence="6 7" key="1">
    <citation type="submission" date="2021-04" db="EMBL/GenBank/DDBJ databases">
        <authorList>
            <person name="De Guttry C."/>
            <person name="Zahm M."/>
            <person name="Klopp C."/>
            <person name="Cabau C."/>
            <person name="Louis A."/>
            <person name="Berthelot C."/>
            <person name="Parey E."/>
            <person name="Roest Crollius H."/>
            <person name="Montfort J."/>
            <person name="Robinson-Rechavi M."/>
            <person name="Bucao C."/>
            <person name="Bouchez O."/>
            <person name="Gislard M."/>
            <person name="Lluch J."/>
            <person name="Milhes M."/>
            <person name="Lampietro C."/>
            <person name="Lopez Roques C."/>
            <person name="Donnadieu C."/>
            <person name="Braasch I."/>
            <person name="Desvignes T."/>
            <person name="Postlethwait J."/>
            <person name="Bobe J."/>
            <person name="Wedekind C."/>
            <person name="Guiguen Y."/>
        </authorList>
    </citation>
    <scope>NUCLEOTIDE SEQUENCE [LARGE SCALE GENOMIC DNA]</scope>
    <source>
        <strain evidence="6">Cs_M1</strain>
        <tissue evidence="6">Blood</tissue>
    </source>
</reference>
<evidence type="ECO:0000259" key="5">
    <source>
        <dbReference type="Pfam" id="PF24630"/>
    </source>
</evidence>
<feature type="compositionally biased region" description="Polar residues" evidence="2">
    <location>
        <begin position="68"/>
        <end position="79"/>
    </location>
</feature>
<feature type="compositionally biased region" description="Polar residues" evidence="2">
    <location>
        <begin position="1701"/>
        <end position="1712"/>
    </location>
</feature>
<dbReference type="GO" id="GO:0003682">
    <property type="term" value="F:chromatin binding"/>
    <property type="evidence" value="ECO:0007669"/>
    <property type="project" value="TreeGrafter"/>
</dbReference>
<evidence type="ECO:0000256" key="2">
    <source>
        <dbReference type="SAM" id="MobiDB-lite"/>
    </source>
</evidence>
<name>A0AAN8LPM0_9TELE</name>
<feature type="region of interest" description="Disordered" evidence="2">
    <location>
        <begin position="1965"/>
        <end position="2003"/>
    </location>
</feature>
<dbReference type="InterPro" id="IPR056243">
    <property type="entry name" value="TASOR_ab_dom"/>
</dbReference>
<feature type="compositionally biased region" description="Basic and acidic residues" evidence="2">
    <location>
        <begin position="634"/>
        <end position="645"/>
    </location>
</feature>
<dbReference type="Proteomes" id="UP001356427">
    <property type="component" value="Unassembled WGS sequence"/>
</dbReference>
<feature type="region of interest" description="Disordered" evidence="2">
    <location>
        <begin position="1542"/>
        <end position="1612"/>
    </location>
</feature>
<dbReference type="PANTHER" id="PTHR16207:SF1">
    <property type="entry name" value="PROTEIN TASOR"/>
    <property type="match status" value="1"/>
</dbReference>
<dbReference type="PANTHER" id="PTHR16207">
    <property type="entry name" value="SET DOMAIN-CONTAINING PROTEIN"/>
    <property type="match status" value="1"/>
</dbReference>
<feature type="domain" description="TASOR pseudo-PARP" evidence="3">
    <location>
        <begin position="159"/>
        <end position="303"/>
    </location>
</feature>
<feature type="compositionally biased region" description="Gly residues" evidence="2">
    <location>
        <begin position="1965"/>
        <end position="1978"/>
    </location>
</feature>
<gene>
    <name evidence="6" type="ORF">J4Q44_G00209620</name>
</gene>
<feature type="compositionally biased region" description="Gly residues" evidence="2">
    <location>
        <begin position="1875"/>
        <end position="1885"/>
    </location>
</feature>
<feature type="compositionally biased region" description="Polar residues" evidence="2">
    <location>
        <begin position="31"/>
        <end position="47"/>
    </location>
</feature>
<feature type="compositionally biased region" description="Polar residues" evidence="2">
    <location>
        <begin position="1847"/>
        <end position="1866"/>
    </location>
</feature>
<feature type="compositionally biased region" description="Basic and acidic residues" evidence="2">
    <location>
        <begin position="1"/>
        <end position="12"/>
    </location>
</feature>
<feature type="region of interest" description="Disordered" evidence="2">
    <location>
        <begin position="1813"/>
        <end position="1892"/>
    </location>
</feature>
<feature type="region of interest" description="Disordered" evidence="2">
    <location>
        <begin position="605"/>
        <end position="678"/>
    </location>
</feature>
<accession>A0AAN8LPM0</accession>
<evidence type="ECO:0000259" key="3">
    <source>
        <dbReference type="Pfam" id="PF12509"/>
    </source>
</evidence>
<feature type="region of interest" description="Disordered" evidence="2">
    <location>
        <begin position="1"/>
        <end position="93"/>
    </location>
</feature>
<dbReference type="GO" id="GO:0045814">
    <property type="term" value="P:negative regulation of gene expression, epigenetic"/>
    <property type="evidence" value="ECO:0007669"/>
    <property type="project" value="InterPro"/>
</dbReference>
<dbReference type="Pfam" id="PF23314">
    <property type="entry name" value="TASOR_alpha-beta"/>
    <property type="match status" value="1"/>
</dbReference>
<feature type="compositionally biased region" description="Basic and acidic residues" evidence="2">
    <location>
        <begin position="701"/>
        <end position="712"/>
    </location>
</feature>
<feature type="domain" description="TASOR alpha/beta" evidence="4">
    <location>
        <begin position="1275"/>
        <end position="1372"/>
    </location>
</feature>
<dbReference type="GO" id="GO:0097355">
    <property type="term" value="P:protein localization to heterochromatin"/>
    <property type="evidence" value="ECO:0007669"/>
    <property type="project" value="TreeGrafter"/>
</dbReference>
<feature type="region of interest" description="Disordered" evidence="2">
    <location>
        <begin position="1681"/>
        <end position="1712"/>
    </location>
</feature>
<evidence type="ECO:0000256" key="1">
    <source>
        <dbReference type="ARBA" id="ARBA00008058"/>
    </source>
</evidence>
<feature type="compositionally biased region" description="Polar residues" evidence="2">
    <location>
        <begin position="1596"/>
        <end position="1612"/>
    </location>
</feature>
<dbReference type="GO" id="GO:0000792">
    <property type="term" value="C:heterochromatin"/>
    <property type="evidence" value="ECO:0007669"/>
    <property type="project" value="TreeGrafter"/>
</dbReference>
<feature type="compositionally biased region" description="Acidic residues" evidence="2">
    <location>
        <begin position="1542"/>
        <end position="1551"/>
    </location>
</feature>
<protein>
    <recommendedName>
        <fullName evidence="8">DUF3715 domain-containing protein</fullName>
    </recommendedName>
</protein>
<feature type="region of interest" description="Disordered" evidence="2">
    <location>
        <begin position="859"/>
        <end position="929"/>
    </location>
</feature>
<sequence length="2003" mass="216758">MSLNSKVERKTDIQCLKTGEFDVESGDSKKNSLSAAISATSNQNGDQTGCEDGIMPEQEASERRRSGQTDARSSNNSPLPGQKPAEQLPRRNFQIPRKIKERKGLYQFLPPDSREFEGLMKILSSFYLDASSRGTFSYSKARLIHNELLEKEFIEKRRELKQEGRTDPELVESYCFLFPDKSKLPWICEKGLSVGHSRITTLGNSAMGVYLSKFSDLLQMNPFEAGTCGDIVIFKVMRGRLKSIFENMPKSVLDPTPKFDCHVSKNATRVTSLLSYRAFELTQQYFYEFAFDEIKSRPRHVCPYAVVSFQYKGKESAAAPMAAHRFNSTVCEGGSRRWSSYTVWSGPLVNKGQEVCQVSLRSSTRHFLPFKLAEKLEMSMGMQLDQVKRRIPSVLFSWDTYSRTREVLKCGMYCSLFEVVDAKGKASSSTLSGLIHKLERERMVLVKPLVDKGFLFLLSSTQMVNPKERQGRFEKSLQALFVFQESRGVIKYKQEPLSSDPQLPLLVSMEPFIPALHYALLKMRSAPDNKHLSTGVERQALDYLTRRDSGRAFLVPEYQQNLDERGNMHPAPRPKSNMEGLLRSYLHGPSSAYVLPMVKARDMMDRINQPPPAPAPTTTDYSPVSDWGGSGGSDRPERHPPERPESSSSRRRGGPTQAHSNGAAAGTGAPPQRSRLAQSEYDKDKMKQLLKLIQLHKKALVKEPGGKERAEGGDDGGWEGPHGLKRKLEEDESGAMYKYLRGAHFSNGEPSRVAQGEEGEGGNYNLAAVMESMGIYDTNLRDRGNSSQASSSNETQRLLKILLSTLNKAMAQGAAAAADLPDQGEPATGTASAEKPLAGAPYAGRVEQARQDYLEEQMVSSLASPFSPGSPGEQPHTSENPPLTLELASHTDKPIPFLDALNDGHLRSGGLEGGERGPSGASLERETVTREASLESIARGASLERALRGAPLERDKVLRGASLESEGVARGTSLERDSRVERPARTSSTLDTIVSQELHCLSNSIQGLMETQRIYYNSQLSPRLPPRHTWQPNSSFSDFVAPYVVSVPVQGHVNTLCERMGRLVPKPRHTDSAKAPGARSTLCAPPTAVPPPPHGLTPAPPMPSLPPPPHHIHPTPPPPILSLPPPPHSLTSIPPLPPIPHLPPPPALVHSPAPITSPTPKHVPKTKAQPPQDKSASSSQSRHKLGTVKQPHKTPSAAQKPSMKRKFEPSASECEIYSPSQATMGSPECTSTRPKQAPLTAPSPLTPASAAGLLIGQLKPEVFSSLVEIFKDVQKNTVKFYIHSGDKEEESDICVEIKEYLMSLGNTECNPQTFLEKNSSLDKLLIIIQNEDISSHVNKIPALVSLKKLSMVSFAGVDSLDDVKNHTYNELFVSGGFIVSDEFVLNPDFITHDRLQAFLGFLEEQSSPENPWHWKIHCKSQKKLKELGRLNSDAMALLNLLTAYQKKHLVEFLPYHECDAQSRQAPDLDCLVKLQANHTQHRHIIFLTERRFEMFLQYSRNGIVIANIDDIMTSFHSLIGSSDQNELPTPPSTVVHDECVEEEDMSLDSDDDTHNQVIAEPPAQSQDGGAGGGMGDPTQQPPLPESDNFRPPLPDQLNTPGRHTPSSLSYSSGTPNLSDFAALKSAISQFKASNQVGRAGLADIGSTSPGGFAVNPHQSFLCPSTQWVSYSGSSGYAASPAYPASPCSSTQEQDYRHPATVPTTAPGSTLTTGPLTSQVPLTLPDIPQPLPPPHLMLGGTQSFSLPGSDTGAVGVGVGASFSIASSTSTLPSTAIEASSSSPSTALTYSDPTVASTASLGLGYSQSEMAQLGYPEGVSSSANGTPNQQGDRTHGGPGESLWGLGEGTPNSQGGTTPGSVSHSGLTQSGERERTGTSGGSTPGSQGGRTPVNSVESLGAGMAIASSHRRCSIARPMLPIHEGTGGSRGGAANVHPLSDGGYGCIGAMPGQMDGGMGRGSIGPMGMGPGSLGGYRGRGAPPGGPWPRPGGQDYYSDYKYSHNYSP</sequence>
<feature type="region of interest" description="Disordered" evidence="2">
    <location>
        <begin position="964"/>
        <end position="988"/>
    </location>
</feature>
<keyword evidence="7" id="KW-1185">Reference proteome</keyword>
<comment type="caution">
    <text evidence="6">The sequence shown here is derived from an EMBL/GenBank/DDBJ whole genome shotgun (WGS) entry which is preliminary data.</text>
</comment>
<comment type="similarity">
    <text evidence="1">Belongs to the TASOR family.</text>
</comment>
<dbReference type="InterPro" id="IPR056242">
    <property type="entry name" value="PIN_TASOR"/>
</dbReference>
<proteinExistence type="inferred from homology"/>
<dbReference type="Pfam" id="PF24630">
    <property type="entry name" value="PIN_TASOR"/>
    <property type="match status" value="1"/>
</dbReference>
<feature type="domain" description="TASOR PIN" evidence="5">
    <location>
        <begin position="1376"/>
        <end position="1517"/>
    </location>
</feature>
<dbReference type="InterPro" id="IPR022188">
    <property type="entry name" value="TASOR_DUF3715"/>
</dbReference>
<feature type="region of interest" description="Disordered" evidence="2">
    <location>
        <begin position="701"/>
        <end position="723"/>
    </location>
</feature>
<dbReference type="GO" id="GO:0005654">
    <property type="term" value="C:nucleoplasm"/>
    <property type="evidence" value="ECO:0007669"/>
    <property type="project" value="TreeGrafter"/>
</dbReference>
<dbReference type="CDD" id="cd22569">
    <property type="entry name" value="TASOR_PBD"/>
    <property type="match status" value="1"/>
</dbReference>
<feature type="region of interest" description="Disordered" evidence="2">
    <location>
        <begin position="1065"/>
        <end position="1243"/>
    </location>
</feature>
<evidence type="ECO:0000259" key="4">
    <source>
        <dbReference type="Pfam" id="PF23314"/>
    </source>
</evidence>
<dbReference type="InterPro" id="IPR046432">
    <property type="entry name" value="TASOR"/>
</dbReference>
<feature type="region of interest" description="Disordered" evidence="2">
    <location>
        <begin position="817"/>
        <end position="841"/>
    </location>
</feature>
<organism evidence="6 7">
    <name type="scientific">Coregonus suidteri</name>
    <dbReference type="NCBI Taxonomy" id="861788"/>
    <lineage>
        <taxon>Eukaryota</taxon>
        <taxon>Metazoa</taxon>
        <taxon>Chordata</taxon>
        <taxon>Craniata</taxon>
        <taxon>Vertebrata</taxon>
        <taxon>Euteleostomi</taxon>
        <taxon>Actinopterygii</taxon>
        <taxon>Neopterygii</taxon>
        <taxon>Teleostei</taxon>
        <taxon>Protacanthopterygii</taxon>
        <taxon>Salmoniformes</taxon>
        <taxon>Salmonidae</taxon>
        <taxon>Coregoninae</taxon>
        <taxon>Coregonus</taxon>
    </lineage>
</organism>
<feature type="compositionally biased region" description="Basic residues" evidence="2">
    <location>
        <begin position="1181"/>
        <end position="1192"/>
    </location>
</feature>
<evidence type="ECO:0008006" key="8">
    <source>
        <dbReference type="Google" id="ProtNLM"/>
    </source>
</evidence>
<feature type="compositionally biased region" description="Polar residues" evidence="2">
    <location>
        <begin position="1218"/>
        <end position="1234"/>
    </location>
</feature>
<feature type="region of interest" description="Disordered" evidence="2">
    <location>
        <begin position="560"/>
        <end position="579"/>
    </location>
</feature>
<evidence type="ECO:0000313" key="7">
    <source>
        <dbReference type="Proteomes" id="UP001356427"/>
    </source>
</evidence>
<feature type="compositionally biased region" description="Polar residues" evidence="2">
    <location>
        <begin position="1817"/>
        <end position="1829"/>
    </location>
</feature>
<feature type="compositionally biased region" description="Pro residues" evidence="2">
    <location>
        <begin position="1087"/>
        <end position="1147"/>
    </location>
</feature>
<feature type="compositionally biased region" description="Basic and acidic residues" evidence="2">
    <location>
        <begin position="973"/>
        <end position="984"/>
    </location>
</feature>
<evidence type="ECO:0000313" key="6">
    <source>
        <dbReference type="EMBL" id="KAK6307691.1"/>
    </source>
</evidence>